<name>A0A6A8DGB3_9BACI</name>
<proteinExistence type="predicted"/>
<evidence type="ECO:0000313" key="1">
    <source>
        <dbReference type="EMBL" id="MRH44684.1"/>
    </source>
</evidence>
<evidence type="ECO:0008006" key="3">
    <source>
        <dbReference type="Google" id="ProtNLM"/>
    </source>
</evidence>
<sequence>MKLESKLKDLQNVKLEKPNRVLSMYLNTDPSDPDQQGGEWKIQLKNGLNSFENYLEQSGDKEELNYFKKVREKVERYVYDNKLNLQKSIVLFASPDESVWFAEKLQMGVKTEFYWQDTPVTGQLYQMQTIFPKVGIVLVQQSNVKVIEAELGAVLETKHYKLDIDTEDWRQFAGPPKIDAASGMAGKNIQQDNFDDRFRANQKRWYKDLAPKMDKLAKDHQWNRIYIVGEKEEAKDIEHYMNKKVFEVKGLNILDHEESKVIKKVVA</sequence>
<gene>
    <name evidence="1" type="ORF">GH741_18720</name>
</gene>
<dbReference type="RefSeq" id="WP_153738295.1">
    <property type="nucleotide sequence ID" value="NZ_WJNG01000018.1"/>
</dbReference>
<dbReference type="InterPro" id="IPR040983">
    <property type="entry name" value="Bact_RF_family5"/>
</dbReference>
<protein>
    <recommendedName>
        <fullName evidence="3">Protein required for attachment to host cells</fullName>
    </recommendedName>
</protein>
<dbReference type="Pfam" id="PF18846">
    <property type="entry name" value="baeRF_family5"/>
    <property type="match status" value="1"/>
</dbReference>
<accession>A0A6A8DGB3</accession>
<comment type="caution">
    <text evidence="1">The sequence shown here is derived from an EMBL/GenBank/DDBJ whole genome shotgun (WGS) entry which is preliminary data.</text>
</comment>
<keyword evidence="2" id="KW-1185">Reference proteome</keyword>
<dbReference type="AlphaFoldDB" id="A0A6A8DGB3"/>
<evidence type="ECO:0000313" key="2">
    <source>
        <dbReference type="Proteomes" id="UP000799092"/>
    </source>
</evidence>
<organism evidence="1 2">
    <name type="scientific">Aquibacillus halophilus</name>
    <dbReference type="NCBI Taxonomy" id="930132"/>
    <lineage>
        <taxon>Bacteria</taxon>
        <taxon>Bacillati</taxon>
        <taxon>Bacillota</taxon>
        <taxon>Bacilli</taxon>
        <taxon>Bacillales</taxon>
        <taxon>Bacillaceae</taxon>
        <taxon>Aquibacillus</taxon>
    </lineage>
</organism>
<dbReference type="EMBL" id="WJNG01000018">
    <property type="protein sequence ID" value="MRH44684.1"/>
    <property type="molecule type" value="Genomic_DNA"/>
</dbReference>
<dbReference type="Proteomes" id="UP000799092">
    <property type="component" value="Unassembled WGS sequence"/>
</dbReference>
<reference evidence="1" key="1">
    <citation type="submission" date="2019-11" db="EMBL/GenBank/DDBJ databases">
        <authorList>
            <person name="Li J."/>
        </authorList>
    </citation>
    <scope>NUCLEOTIDE SEQUENCE</scope>
    <source>
        <strain evidence="1">B6B</strain>
    </source>
</reference>
<dbReference type="OrthoDB" id="5241360at2"/>